<dbReference type="Pfam" id="PF00665">
    <property type="entry name" value="rve"/>
    <property type="match status" value="1"/>
</dbReference>
<sequence length="1751" mass="200114">MAFVSSNYTNSTNEADNTAHVVNNAHTQGNIVNSTSVDNLSDAVICAFLASQPNSPQLAKEDLEQIDPGDLEEMDLYWKMAMLTIRARRFIQRTSKKEYRAPKNQENRGREYARKIMPVENSTENTLIAQDRIGGYDWSYQVEEEHPTHYALIALTSSRSSSSSDFKNQENVKSRSDKGYHVVPLPYTRTYMPPKHDLVLIDEQVESEFMYVIYNVTSSNVKTVESKLESVDVKNKSVNSIGETKPIRQNSFSPPIIKDWNSDDDSEIEVKPKVEVKIVRPSIEKIKFVKTTKETVKNVETPKQHKHYPRGNQRNWNNLMVKDSTARGRVVASGNMGKEGNPQQKEYKEKGLIDSGCSRHMIGNKCYLAEYEDYDGGFVSFGDGKGRISRKGKIKTGKLDFDDVYFYKELKYNLFSVSQMCDKKNNFIFTDTECLVLSSNFKLLDESQVLLGVPRKDNIYSVDLKSVVPTRDLTCLFAKATIDESILWYRRLRNINYKTMNKFMRGNLVRSLPLKIFQNDNSCVACQKGNQNKASYKAKLVNSISKPLHMLHMDLFGPINVKSLMKKSYCLVVTDDFSRFFWVFFLATKCETSKILKTFIIERENQLDCKVKVIRRDNGTEFKNSVMNQFYEDKGIKREYSVARTPQHNRVAERKNKTLIEAVKTMLVDSKLPTTFWAEAVNTACYVLNRALVTKPHNKTPYELIRGRPPLIDSMKPFGCPVTILNTQDNLGKFKGKADEGFFIGYSVVSKAMRVFNKRTRIVEETLNIIFLKNVPNVKGNRPNWLFDIDSLTVSINYVPVVTRNQTNGIAGTRDNLITVQRMMKKKATKVDESEASDNGGQDDQVTRSEFDRLLQQERQTEHPNRTNSFNIVSSPVSTAEPSYVNAASPSLVIAVETPASTNAFEEHPFKRFSSFKNAFSLPHVPNKTPINDTSIFGNAYNDTGVEEEVDMNNFRNACADKTYVQDNEEFDKWAIGIKWVFRNKKDKRGIVVKNKVRLVAQGHTQEEGIDYDEVFAPVARIKAIRLFLPYASFKDFIVYQMDVNSAFLYEKIKEETTSTLMETNKPLIKDEEAKDVDVHLYRSMIGSLMYLIACRPDNTFTVCACARFQVTPKTSHLHAVKIIFRYLKGQPKLGLWYLKDSPFDLEAFSDSDYVGASLDRKSTTGGCQFLGKRLMIAKDGRCFVDTFEVNSGKKVNVQEHIQALVDKKKVIIMEDSIRRDLRFNDAEGTPCLLNDSIFQGLARMGTMASAIICLANKQKFNFSKYIFDNMVKSLEGGVKFYMFPRFLQVFLDKQVEGMARHKEIYVISSHTKTIFANMRRVKACFSGRKQKPRRKQRKEAEVPHDESQDEEDVPILSSDPLPSCKDSLQLNELMVFCTSLLQQVLDLQEEKAAQAKEIATLKKRVKKLENRKTSRPTGLRRLKKVGSSRRVKSSEEKDEIALDDEAQGRTNDDDMFGIDDLAGKEVVMDTTTSEHVEHVIKGIEVRSAEPVTTAGEVVTTVSVKVSVAPTTDVTEDEITMAQVLAGLKSKAIMVEPEKPLKKKDKIEFDEEYARKLEAKEQEAARLRIAQQDEEANISWDNIQALMNVDRLLAKRLQEREREEFSEAQKAILLIELIEKIKKHFAALRAQEKINRPPTKVDENVEPVIDDTEELKRCIEIVPDDRDDVLVEATPLSSKSPTIIDYKNYREGKKHYYQIIRADNTMVKNWKLFDSCEVYRIPMQSTVDYDAEMAYDLLGFIKKQIMESYTP</sequence>
<dbReference type="Pfam" id="PF22936">
    <property type="entry name" value="Pol_BBD"/>
    <property type="match status" value="1"/>
</dbReference>
<evidence type="ECO:0000256" key="1">
    <source>
        <dbReference type="ARBA" id="ARBA00022670"/>
    </source>
</evidence>
<feature type="region of interest" description="Disordered" evidence="5">
    <location>
        <begin position="1327"/>
        <end position="1361"/>
    </location>
</feature>
<dbReference type="InterPro" id="IPR013103">
    <property type="entry name" value="RVT_2"/>
</dbReference>
<keyword evidence="1" id="KW-0645">Protease</keyword>
<accession>A0A6L2K004</accession>
<evidence type="ECO:0000313" key="7">
    <source>
        <dbReference type="EMBL" id="GEU42349.1"/>
    </source>
</evidence>
<dbReference type="Pfam" id="PF13976">
    <property type="entry name" value="gag_pre-integrs"/>
    <property type="match status" value="1"/>
</dbReference>
<dbReference type="GO" id="GO:0046872">
    <property type="term" value="F:metal ion binding"/>
    <property type="evidence" value="ECO:0007669"/>
    <property type="project" value="UniProtKB-KW"/>
</dbReference>
<dbReference type="GO" id="GO:0003676">
    <property type="term" value="F:nucleic acid binding"/>
    <property type="evidence" value="ECO:0007669"/>
    <property type="project" value="InterPro"/>
</dbReference>
<organism evidence="7">
    <name type="scientific">Tanacetum cinerariifolium</name>
    <name type="common">Dalmatian daisy</name>
    <name type="synonym">Chrysanthemum cinerariifolium</name>
    <dbReference type="NCBI Taxonomy" id="118510"/>
    <lineage>
        <taxon>Eukaryota</taxon>
        <taxon>Viridiplantae</taxon>
        <taxon>Streptophyta</taxon>
        <taxon>Embryophyta</taxon>
        <taxon>Tracheophyta</taxon>
        <taxon>Spermatophyta</taxon>
        <taxon>Magnoliopsida</taxon>
        <taxon>eudicotyledons</taxon>
        <taxon>Gunneridae</taxon>
        <taxon>Pentapetalae</taxon>
        <taxon>asterids</taxon>
        <taxon>campanulids</taxon>
        <taxon>Asterales</taxon>
        <taxon>Asteraceae</taxon>
        <taxon>Asteroideae</taxon>
        <taxon>Anthemideae</taxon>
        <taxon>Anthemidinae</taxon>
        <taxon>Tanacetum</taxon>
    </lineage>
</organism>
<feature type="compositionally biased region" description="Acidic residues" evidence="5">
    <location>
        <begin position="1437"/>
        <end position="1446"/>
    </location>
</feature>
<feature type="region of interest" description="Disordered" evidence="5">
    <location>
        <begin position="1410"/>
        <end position="1455"/>
    </location>
</feature>
<feature type="domain" description="Integrase catalytic" evidence="6">
    <location>
        <begin position="543"/>
        <end position="709"/>
    </location>
</feature>
<evidence type="ECO:0000256" key="5">
    <source>
        <dbReference type="SAM" id="MobiDB-lite"/>
    </source>
</evidence>
<gene>
    <name evidence="7" type="ORF">Tci_014327</name>
</gene>
<keyword evidence="2" id="KW-0479">Metal-binding</keyword>
<evidence type="ECO:0000259" key="6">
    <source>
        <dbReference type="PROSITE" id="PS50994"/>
    </source>
</evidence>
<comment type="caution">
    <text evidence="7">The sequence shown here is derived from an EMBL/GenBank/DDBJ whole genome shotgun (WGS) entry which is preliminary data.</text>
</comment>
<dbReference type="Pfam" id="PF07727">
    <property type="entry name" value="RVT_2"/>
    <property type="match status" value="1"/>
</dbReference>
<dbReference type="GO" id="GO:0006508">
    <property type="term" value="P:proteolysis"/>
    <property type="evidence" value="ECO:0007669"/>
    <property type="project" value="UniProtKB-KW"/>
</dbReference>
<feature type="region of interest" description="Disordered" evidence="5">
    <location>
        <begin position="828"/>
        <end position="847"/>
    </location>
</feature>
<name>A0A6L2K004_TANCI</name>
<dbReference type="GO" id="GO:0008233">
    <property type="term" value="F:peptidase activity"/>
    <property type="evidence" value="ECO:0007669"/>
    <property type="project" value="UniProtKB-KW"/>
</dbReference>
<dbReference type="InterPro" id="IPR025724">
    <property type="entry name" value="GAG-pre-integrase_dom"/>
</dbReference>
<proteinExistence type="predicted"/>
<dbReference type="GO" id="GO:0015074">
    <property type="term" value="P:DNA integration"/>
    <property type="evidence" value="ECO:0007669"/>
    <property type="project" value="InterPro"/>
</dbReference>
<dbReference type="Gene3D" id="3.30.420.10">
    <property type="entry name" value="Ribonuclease H-like superfamily/Ribonuclease H"/>
    <property type="match status" value="1"/>
</dbReference>
<dbReference type="PROSITE" id="PS50994">
    <property type="entry name" value="INTEGRASE"/>
    <property type="match status" value="1"/>
</dbReference>
<dbReference type="EMBL" id="BKCJ010001558">
    <property type="protein sequence ID" value="GEU42349.1"/>
    <property type="molecule type" value="Genomic_DNA"/>
</dbReference>
<feature type="compositionally biased region" description="Basic residues" evidence="5">
    <location>
        <begin position="1419"/>
        <end position="1432"/>
    </location>
</feature>
<evidence type="ECO:0000256" key="4">
    <source>
        <dbReference type="SAM" id="Coils"/>
    </source>
</evidence>
<dbReference type="PANTHER" id="PTHR42648:SF32">
    <property type="entry name" value="RIBONUCLEASE H-LIKE DOMAIN, GAG-PRE-INTEGRASE DOMAIN PROTEIN-RELATED"/>
    <property type="match status" value="1"/>
</dbReference>
<keyword evidence="4" id="KW-0175">Coiled coil</keyword>
<dbReference type="InterPro" id="IPR054722">
    <property type="entry name" value="PolX-like_BBD"/>
</dbReference>
<dbReference type="InterPro" id="IPR057670">
    <property type="entry name" value="SH3_retrovirus"/>
</dbReference>
<keyword evidence="3" id="KW-0378">Hydrolase</keyword>
<protein>
    <submittedName>
        <fullName evidence="7">Putative ribonuclease H-like domain-containing protein</fullName>
    </submittedName>
</protein>
<dbReference type="SUPFAM" id="SSF53098">
    <property type="entry name" value="Ribonuclease H-like"/>
    <property type="match status" value="1"/>
</dbReference>
<dbReference type="InterPro" id="IPR039537">
    <property type="entry name" value="Retrotran_Ty1/copia-like"/>
</dbReference>
<dbReference type="InterPro" id="IPR036397">
    <property type="entry name" value="RNaseH_sf"/>
</dbReference>
<feature type="coiled-coil region" evidence="4">
    <location>
        <begin position="1550"/>
        <end position="1577"/>
    </location>
</feature>
<dbReference type="PANTHER" id="PTHR42648">
    <property type="entry name" value="TRANSPOSASE, PUTATIVE-RELATED"/>
    <property type="match status" value="1"/>
</dbReference>
<feature type="compositionally biased region" description="Basic residues" evidence="5">
    <location>
        <begin position="1329"/>
        <end position="1338"/>
    </location>
</feature>
<dbReference type="InterPro" id="IPR012337">
    <property type="entry name" value="RNaseH-like_sf"/>
</dbReference>
<evidence type="ECO:0000256" key="3">
    <source>
        <dbReference type="ARBA" id="ARBA00022801"/>
    </source>
</evidence>
<evidence type="ECO:0000256" key="2">
    <source>
        <dbReference type="ARBA" id="ARBA00022723"/>
    </source>
</evidence>
<dbReference type="InterPro" id="IPR001584">
    <property type="entry name" value="Integrase_cat-core"/>
</dbReference>
<dbReference type="Pfam" id="PF25597">
    <property type="entry name" value="SH3_retrovirus"/>
    <property type="match status" value="1"/>
</dbReference>
<reference evidence="7" key="1">
    <citation type="journal article" date="2019" name="Sci. Rep.">
        <title>Draft genome of Tanacetum cinerariifolium, the natural source of mosquito coil.</title>
        <authorList>
            <person name="Yamashiro T."/>
            <person name="Shiraishi A."/>
            <person name="Satake H."/>
            <person name="Nakayama K."/>
        </authorList>
    </citation>
    <scope>NUCLEOTIDE SEQUENCE</scope>
</reference>